<proteinExistence type="predicted"/>
<dbReference type="InterPro" id="IPR036736">
    <property type="entry name" value="ACP-like_sf"/>
</dbReference>
<accession>A0ABV9EBL9</accession>
<gene>
    <name evidence="4" type="ORF">ACFO8L_11620</name>
</gene>
<dbReference type="EMBL" id="JBHSFN010000006">
    <property type="protein sequence ID" value="MFC4586728.1"/>
    <property type="molecule type" value="Genomic_DNA"/>
</dbReference>
<evidence type="ECO:0000259" key="3">
    <source>
        <dbReference type="PROSITE" id="PS50075"/>
    </source>
</evidence>
<evidence type="ECO:0000313" key="4">
    <source>
        <dbReference type="EMBL" id="MFC4586728.1"/>
    </source>
</evidence>
<evidence type="ECO:0000256" key="2">
    <source>
        <dbReference type="ARBA" id="ARBA00022553"/>
    </source>
</evidence>
<dbReference type="Gene3D" id="1.10.1200.10">
    <property type="entry name" value="ACP-like"/>
    <property type="match status" value="1"/>
</dbReference>
<dbReference type="RefSeq" id="WP_262842448.1">
    <property type="nucleotide sequence ID" value="NZ_JANZYP010000011.1"/>
</dbReference>
<keyword evidence="5" id="KW-1185">Reference proteome</keyword>
<feature type="domain" description="Carrier" evidence="3">
    <location>
        <begin position="9"/>
        <end position="85"/>
    </location>
</feature>
<dbReference type="InterPro" id="IPR006162">
    <property type="entry name" value="Ppantetheine_attach_site"/>
</dbReference>
<evidence type="ECO:0000313" key="5">
    <source>
        <dbReference type="Proteomes" id="UP001595891"/>
    </source>
</evidence>
<dbReference type="PROSITE" id="PS00012">
    <property type="entry name" value="PHOSPHOPANTETHEINE"/>
    <property type="match status" value="1"/>
</dbReference>
<evidence type="ECO:0000256" key="1">
    <source>
        <dbReference type="ARBA" id="ARBA00022450"/>
    </source>
</evidence>
<dbReference type="Proteomes" id="UP001595891">
    <property type="component" value="Unassembled WGS sequence"/>
</dbReference>
<reference evidence="5" key="1">
    <citation type="journal article" date="2019" name="Int. J. Syst. Evol. Microbiol.">
        <title>The Global Catalogue of Microorganisms (GCM) 10K type strain sequencing project: providing services to taxonomists for standard genome sequencing and annotation.</title>
        <authorList>
            <consortium name="The Broad Institute Genomics Platform"/>
            <consortium name="The Broad Institute Genome Sequencing Center for Infectious Disease"/>
            <person name="Wu L."/>
            <person name="Ma J."/>
        </authorList>
    </citation>
    <scope>NUCLEOTIDE SEQUENCE [LARGE SCALE GENOMIC DNA]</scope>
    <source>
        <strain evidence="5">CCUG 49560</strain>
    </source>
</reference>
<organism evidence="4 5">
    <name type="scientific">Sphaerisporangium corydalis</name>
    <dbReference type="NCBI Taxonomy" id="1441875"/>
    <lineage>
        <taxon>Bacteria</taxon>
        <taxon>Bacillati</taxon>
        <taxon>Actinomycetota</taxon>
        <taxon>Actinomycetes</taxon>
        <taxon>Streptosporangiales</taxon>
        <taxon>Streptosporangiaceae</taxon>
        <taxon>Sphaerisporangium</taxon>
    </lineage>
</organism>
<keyword evidence="1" id="KW-0596">Phosphopantetheine</keyword>
<comment type="caution">
    <text evidence="4">The sequence shown here is derived from an EMBL/GenBank/DDBJ whole genome shotgun (WGS) entry which is preliminary data.</text>
</comment>
<name>A0ABV9EBL9_9ACTN</name>
<dbReference type="InterPro" id="IPR009081">
    <property type="entry name" value="PP-bd_ACP"/>
</dbReference>
<dbReference type="Pfam" id="PF00550">
    <property type="entry name" value="PP-binding"/>
    <property type="match status" value="1"/>
</dbReference>
<dbReference type="PROSITE" id="PS50075">
    <property type="entry name" value="CARRIER"/>
    <property type="match status" value="1"/>
</dbReference>
<dbReference type="SUPFAM" id="SSF47336">
    <property type="entry name" value="ACP-like"/>
    <property type="match status" value="1"/>
</dbReference>
<sequence>MSADQSGQLDRAAIEETVEKIWRDVLQVPTGHENETFFELNGESISANRLSSRVEGELGIWIEVGDIFEEDPDLPGFIRTVLAKAENPTRV</sequence>
<keyword evidence="2" id="KW-0597">Phosphoprotein</keyword>
<protein>
    <submittedName>
        <fullName evidence="4">Phosphopantetheine-binding protein</fullName>
    </submittedName>
</protein>